<protein>
    <recommendedName>
        <fullName evidence="4">DUF2808 domain-containing protein</fullName>
    </recommendedName>
</protein>
<dbReference type="RefSeq" id="WP_015212105.1">
    <property type="nucleotide sequence ID" value="NC_019765.1"/>
</dbReference>
<gene>
    <name evidence="2" type="ordered locus">Sta7437_4764</name>
</gene>
<proteinExistence type="predicted"/>
<keyword evidence="3" id="KW-1185">Reference proteome</keyword>
<dbReference type="Pfam" id="PF10989">
    <property type="entry name" value="DUF2808"/>
    <property type="match status" value="1"/>
</dbReference>
<dbReference type="AlphaFoldDB" id="K9Y2G5"/>
<feature type="signal peptide" evidence="1">
    <location>
        <begin position="1"/>
        <end position="32"/>
    </location>
</feature>
<geneLocation type="plasmid" evidence="2 3">
    <name>pSTA7437.01</name>
</geneLocation>
<feature type="chain" id="PRO_5003938143" description="DUF2808 domain-containing protein" evidence="1">
    <location>
        <begin position="33"/>
        <end position="188"/>
    </location>
</feature>
<dbReference type="KEGG" id="scs:Sta7437_4764"/>
<keyword evidence="2" id="KW-0614">Plasmid</keyword>
<evidence type="ECO:0000313" key="3">
    <source>
        <dbReference type="Proteomes" id="UP000010473"/>
    </source>
</evidence>
<dbReference type="EMBL" id="CP003654">
    <property type="protein sequence ID" value="AFZ38202.1"/>
    <property type="molecule type" value="Genomic_DNA"/>
</dbReference>
<evidence type="ECO:0000256" key="1">
    <source>
        <dbReference type="SAM" id="SignalP"/>
    </source>
</evidence>
<dbReference type="Proteomes" id="UP000010473">
    <property type="component" value="Plasmid pSTA7437.01"/>
</dbReference>
<evidence type="ECO:0008006" key="4">
    <source>
        <dbReference type="Google" id="ProtNLM"/>
    </source>
</evidence>
<dbReference type="OrthoDB" id="423147at2"/>
<dbReference type="HOGENOM" id="CLU_112932_1_0_3"/>
<name>K9Y2G5_STAC7</name>
<dbReference type="InterPro" id="IPR021256">
    <property type="entry name" value="DUF2808"/>
</dbReference>
<accession>K9Y2G5</accession>
<evidence type="ECO:0000313" key="2">
    <source>
        <dbReference type="EMBL" id="AFZ38202.1"/>
    </source>
</evidence>
<sequence length="188" mass="19704">MTKSLIKFSLASIALIAGAILPISLSTNPVSAVELPNGEVAFSKGPRLTRAATTSRSRNSPIATYQFTIEVPEDAQEALGSVVIQQRSGGDTVTFKDDKSSAFFGDSLAGGSDVSLAAVGGDIEQQPGEAIVVFDQPIEPGNTVTVRVKPKRNPSSAGGYQFGVTAYPEGENSRGLYLGSRRININND</sequence>
<keyword evidence="1" id="KW-0732">Signal</keyword>
<organism evidence="2 3">
    <name type="scientific">Stanieria cyanosphaera (strain ATCC 29371 / PCC 7437)</name>
    <dbReference type="NCBI Taxonomy" id="111780"/>
    <lineage>
        <taxon>Bacteria</taxon>
        <taxon>Bacillati</taxon>
        <taxon>Cyanobacteriota</taxon>
        <taxon>Cyanophyceae</taxon>
        <taxon>Pleurocapsales</taxon>
        <taxon>Dermocarpellaceae</taxon>
        <taxon>Stanieria</taxon>
    </lineage>
</organism>
<reference evidence="3" key="1">
    <citation type="journal article" date="2013" name="Proc. Natl. Acad. Sci. U.S.A.">
        <title>Improving the coverage of the cyanobacterial phylum using diversity-driven genome sequencing.</title>
        <authorList>
            <person name="Shih P.M."/>
            <person name="Wu D."/>
            <person name="Latifi A."/>
            <person name="Axen S.D."/>
            <person name="Fewer D.P."/>
            <person name="Talla E."/>
            <person name="Calteau A."/>
            <person name="Cai F."/>
            <person name="Tandeau de Marsac N."/>
            <person name="Rippka R."/>
            <person name="Herdman M."/>
            <person name="Sivonen K."/>
            <person name="Coursin T."/>
            <person name="Laurent T."/>
            <person name="Goodwin L."/>
            <person name="Nolan M."/>
            <person name="Davenport K.W."/>
            <person name="Han C.S."/>
            <person name="Rubin E.M."/>
            <person name="Eisen J.A."/>
            <person name="Woyke T."/>
            <person name="Gugger M."/>
            <person name="Kerfeld C.A."/>
        </authorList>
    </citation>
    <scope>NUCLEOTIDE SEQUENCE [LARGE SCALE GENOMIC DNA]</scope>
    <source>
        <strain evidence="3">ATCC 29371 / PCC 7437</strain>
        <plasmid evidence="3">Plasmid pSTA7437.01</plasmid>
    </source>
</reference>